<dbReference type="GO" id="GO:0003677">
    <property type="term" value="F:DNA binding"/>
    <property type="evidence" value="ECO:0007669"/>
    <property type="project" value="InterPro"/>
</dbReference>
<comment type="similarity">
    <text evidence="1">Belongs to the sigma-70 factor family. ECF subfamily.</text>
</comment>
<feature type="domain" description="RNA polymerase sigma factor 70 region 4 type 2" evidence="6">
    <location>
        <begin position="107"/>
        <end position="159"/>
    </location>
</feature>
<dbReference type="Gene3D" id="1.10.1740.10">
    <property type="match status" value="1"/>
</dbReference>
<dbReference type="Gene3D" id="1.10.10.10">
    <property type="entry name" value="Winged helix-like DNA-binding domain superfamily/Winged helix DNA-binding domain"/>
    <property type="match status" value="1"/>
</dbReference>
<keyword evidence="3" id="KW-0731">Sigma factor</keyword>
<sequence length="166" mass="18571">MSAVATDIASLYVDHHHWLQQWLRRRLGNAFDAADIAHDTYLRLMVAETTPPIQEPRRYLCRIANGLAIDLVRRRQIESAYLDALAARPAAFAPSEEERAIAIQALLEVDMILNKLSPKARSALLMFRLDGKSYRDIAKTLQVSVSSVEKYIAQGMAACLRAAHIG</sequence>
<proteinExistence type="inferred from homology"/>
<evidence type="ECO:0000256" key="4">
    <source>
        <dbReference type="ARBA" id="ARBA00023163"/>
    </source>
</evidence>
<comment type="caution">
    <text evidence="7">The sequence shown here is derived from an EMBL/GenBank/DDBJ whole genome shotgun (WGS) entry which is preliminary data.</text>
</comment>
<dbReference type="GO" id="GO:0016987">
    <property type="term" value="F:sigma factor activity"/>
    <property type="evidence" value="ECO:0007669"/>
    <property type="project" value="UniProtKB-KW"/>
</dbReference>
<dbReference type="PANTHER" id="PTHR43133:SF63">
    <property type="entry name" value="RNA POLYMERASE SIGMA FACTOR FECI-RELATED"/>
    <property type="match status" value="1"/>
</dbReference>
<dbReference type="NCBIfam" id="TIGR02937">
    <property type="entry name" value="sigma70-ECF"/>
    <property type="match status" value="1"/>
</dbReference>
<keyword evidence="4" id="KW-0804">Transcription</keyword>
<dbReference type="InterPro" id="IPR036388">
    <property type="entry name" value="WH-like_DNA-bd_sf"/>
</dbReference>
<name>A0A4S8FGV4_9BURK</name>
<evidence type="ECO:0000313" key="8">
    <source>
        <dbReference type="Proteomes" id="UP000308917"/>
    </source>
</evidence>
<dbReference type="EMBL" id="STFG01000001">
    <property type="protein sequence ID" value="THU05082.1"/>
    <property type="molecule type" value="Genomic_DNA"/>
</dbReference>
<accession>A0A4S8FGV4</accession>
<evidence type="ECO:0000259" key="5">
    <source>
        <dbReference type="Pfam" id="PF04542"/>
    </source>
</evidence>
<dbReference type="InterPro" id="IPR013324">
    <property type="entry name" value="RNA_pol_sigma_r3/r4-like"/>
</dbReference>
<evidence type="ECO:0000313" key="7">
    <source>
        <dbReference type="EMBL" id="THU05082.1"/>
    </source>
</evidence>
<dbReference type="InterPro" id="IPR013249">
    <property type="entry name" value="RNA_pol_sigma70_r4_t2"/>
</dbReference>
<dbReference type="Proteomes" id="UP000308917">
    <property type="component" value="Unassembled WGS sequence"/>
</dbReference>
<dbReference type="PANTHER" id="PTHR43133">
    <property type="entry name" value="RNA POLYMERASE ECF-TYPE SIGMA FACTO"/>
    <property type="match status" value="1"/>
</dbReference>
<dbReference type="AlphaFoldDB" id="A0A4S8FGV4"/>
<keyword evidence="8" id="KW-1185">Reference proteome</keyword>
<protein>
    <submittedName>
        <fullName evidence="7">Sigma-70 family RNA polymerase sigma factor</fullName>
    </submittedName>
</protein>
<feature type="domain" description="RNA polymerase sigma-70 region 2" evidence="5">
    <location>
        <begin position="11"/>
        <end position="76"/>
    </location>
</feature>
<dbReference type="GO" id="GO:0006352">
    <property type="term" value="P:DNA-templated transcription initiation"/>
    <property type="evidence" value="ECO:0007669"/>
    <property type="project" value="InterPro"/>
</dbReference>
<dbReference type="SUPFAM" id="SSF88946">
    <property type="entry name" value="Sigma2 domain of RNA polymerase sigma factors"/>
    <property type="match status" value="1"/>
</dbReference>
<dbReference type="InterPro" id="IPR039425">
    <property type="entry name" value="RNA_pol_sigma-70-like"/>
</dbReference>
<reference evidence="7 8" key="1">
    <citation type="journal article" date="2015" name="Antonie Van Leeuwenhoek">
        <title>Lampropedia puyangensis sp. nov., isolated from symptomatic bark of Populus ? euramericana canker and emended description of Lampropedia hyalina (Ehrenberg 1832) Lee et al. 2004.</title>
        <authorList>
            <person name="Li Y."/>
            <person name="Wang T."/>
            <person name="Piao C.G."/>
            <person name="Wang L.F."/>
            <person name="Tian G.Z."/>
            <person name="Zhu T.H."/>
            <person name="Guo M.W."/>
        </authorList>
    </citation>
    <scope>NUCLEOTIDE SEQUENCE [LARGE SCALE GENOMIC DNA]</scope>
    <source>
        <strain evidence="7 8">2-bin</strain>
    </source>
</reference>
<dbReference type="RefSeq" id="WP_136571794.1">
    <property type="nucleotide sequence ID" value="NZ_STFG01000001.1"/>
</dbReference>
<dbReference type="InterPro" id="IPR014284">
    <property type="entry name" value="RNA_pol_sigma-70_dom"/>
</dbReference>
<gene>
    <name evidence="7" type="ORF">E9531_00570</name>
</gene>
<keyword evidence="2" id="KW-0805">Transcription regulation</keyword>
<organism evidence="7 8">
    <name type="scientific">Lampropedia puyangensis</name>
    <dbReference type="NCBI Taxonomy" id="1330072"/>
    <lineage>
        <taxon>Bacteria</taxon>
        <taxon>Pseudomonadati</taxon>
        <taxon>Pseudomonadota</taxon>
        <taxon>Betaproteobacteria</taxon>
        <taxon>Burkholderiales</taxon>
        <taxon>Comamonadaceae</taxon>
        <taxon>Lampropedia</taxon>
    </lineage>
</organism>
<evidence type="ECO:0000256" key="3">
    <source>
        <dbReference type="ARBA" id="ARBA00023082"/>
    </source>
</evidence>
<evidence type="ECO:0000256" key="2">
    <source>
        <dbReference type="ARBA" id="ARBA00023015"/>
    </source>
</evidence>
<evidence type="ECO:0000259" key="6">
    <source>
        <dbReference type="Pfam" id="PF08281"/>
    </source>
</evidence>
<dbReference type="InterPro" id="IPR013325">
    <property type="entry name" value="RNA_pol_sigma_r2"/>
</dbReference>
<dbReference type="OrthoDB" id="9783733at2"/>
<evidence type="ECO:0000256" key="1">
    <source>
        <dbReference type="ARBA" id="ARBA00010641"/>
    </source>
</evidence>
<dbReference type="InterPro" id="IPR007627">
    <property type="entry name" value="RNA_pol_sigma70_r2"/>
</dbReference>
<dbReference type="SUPFAM" id="SSF88659">
    <property type="entry name" value="Sigma3 and sigma4 domains of RNA polymerase sigma factors"/>
    <property type="match status" value="1"/>
</dbReference>
<dbReference type="Pfam" id="PF08281">
    <property type="entry name" value="Sigma70_r4_2"/>
    <property type="match status" value="1"/>
</dbReference>
<dbReference type="Pfam" id="PF04542">
    <property type="entry name" value="Sigma70_r2"/>
    <property type="match status" value="1"/>
</dbReference>